<evidence type="ECO:0000313" key="9">
    <source>
        <dbReference type="EMBL" id="EMD17203.1"/>
    </source>
</evidence>
<dbReference type="GO" id="GO:0046872">
    <property type="term" value="F:metal ion binding"/>
    <property type="evidence" value="ECO:0007669"/>
    <property type="project" value="UniProtKB-UniRule"/>
</dbReference>
<dbReference type="SUPFAM" id="SSF55920">
    <property type="entry name" value="Creatinase/aminopeptidase"/>
    <property type="match status" value="1"/>
</dbReference>
<keyword evidence="2 6" id="KW-0031">Aminopeptidase</keyword>
<dbReference type="Proteomes" id="UP000011758">
    <property type="component" value="Unassembled WGS sequence"/>
</dbReference>
<evidence type="ECO:0000313" key="10">
    <source>
        <dbReference type="Proteomes" id="UP000011758"/>
    </source>
</evidence>
<dbReference type="PATRIC" id="fig|999415.3.peg.571"/>
<dbReference type="GO" id="GO:0004239">
    <property type="term" value="F:initiator methionyl aminopeptidase activity"/>
    <property type="evidence" value="ECO:0007669"/>
    <property type="project" value="UniProtKB-UniRule"/>
</dbReference>
<evidence type="ECO:0000259" key="8">
    <source>
        <dbReference type="Pfam" id="PF00557"/>
    </source>
</evidence>
<feature type="domain" description="Peptidase M24" evidence="8">
    <location>
        <begin position="11"/>
        <end position="239"/>
    </location>
</feature>
<dbReference type="Pfam" id="PF00557">
    <property type="entry name" value="Peptidase_M24"/>
    <property type="match status" value="1"/>
</dbReference>
<protein>
    <recommendedName>
        <fullName evidence="6 7">Methionine aminopeptidase</fullName>
        <shortName evidence="6">MAP</shortName>
        <shortName evidence="6">MetAP</shortName>
        <ecNumber evidence="6 7">3.4.11.18</ecNumber>
    </recommendedName>
    <alternativeName>
        <fullName evidence="6">Peptidase M</fullName>
    </alternativeName>
</protein>
<dbReference type="GO" id="GO:0005829">
    <property type="term" value="C:cytosol"/>
    <property type="evidence" value="ECO:0007669"/>
    <property type="project" value="TreeGrafter"/>
</dbReference>
<dbReference type="InterPro" id="IPR001714">
    <property type="entry name" value="Pept_M24_MAP"/>
</dbReference>
<evidence type="ECO:0000256" key="6">
    <source>
        <dbReference type="HAMAP-Rule" id="MF_01974"/>
    </source>
</evidence>
<name>M2NG41_9FIRM</name>
<reference evidence="9 10" key="1">
    <citation type="submission" date="2013-02" db="EMBL/GenBank/DDBJ databases">
        <title>The Genome Sequence of Lactobacillus catenaformis F0143.</title>
        <authorList>
            <consortium name="The Broad Institute Genome Sequencing Platform"/>
            <person name="Earl A."/>
            <person name="Ward D."/>
            <person name="Feldgarden M."/>
            <person name="Gevers D."/>
            <person name="Izard J."/>
            <person name="Blanton J.M."/>
            <person name="Mathney J."/>
            <person name="Dewhirst F.E."/>
            <person name="Young S.K."/>
            <person name="Zeng Q."/>
            <person name="Gargeya S."/>
            <person name="Fitzgerald M."/>
            <person name="Haas B."/>
            <person name="Abouelleil A."/>
            <person name="Alvarado L."/>
            <person name="Arachchi H.M."/>
            <person name="Berlin A."/>
            <person name="Chapman S.B."/>
            <person name="Gearin G."/>
            <person name="Goldberg J."/>
            <person name="Griggs A."/>
            <person name="Gujja S."/>
            <person name="Hansen M."/>
            <person name="Heiman D."/>
            <person name="Howarth C."/>
            <person name="Larimer J."/>
            <person name="Lui A."/>
            <person name="MacDonald P.J.P."/>
            <person name="McCowen C."/>
            <person name="Montmayeur A."/>
            <person name="Murphy C."/>
            <person name="Neiman D."/>
            <person name="Pearson M."/>
            <person name="Priest M."/>
            <person name="Roberts A."/>
            <person name="Saif S."/>
            <person name="Shea T."/>
            <person name="Sisk P."/>
            <person name="Stolte C."/>
            <person name="Sykes S."/>
            <person name="Wortman J."/>
            <person name="Nusbaum C."/>
            <person name="Birren B."/>
        </authorList>
    </citation>
    <scope>NUCLEOTIDE SEQUENCE [LARGE SCALE GENOMIC DNA]</scope>
    <source>
        <strain evidence="9 10">OT 569</strain>
    </source>
</reference>
<comment type="function">
    <text evidence="1 6">Removes the N-terminal methionine from nascent proteins. The N-terminal methionine is often cleaved when the second residue in the primary sequence is small and uncharged (Met-Ala-, Cys, Gly, Pro, Ser, Thr, or Val). Requires deformylation of the N(alpha)-formylated initiator methionine before it can be hydrolyzed.</text>
</comment>
<evidence type="ECO:0000256" key="1">
    <source>
        <dbReference type="ARBA" id="ARBA00002521"/>
    </source>
</evidence>
<evidence type="ECO:0000256" key="4">
    <source>
        <dbReference type="ARBA" id="ARBA00022723"/>
    </source>
</evidence>
<comment type="caution">
    <text evidence="9">The sequence shown here is derived from an EMBL/GenBank/DDBJ whole genome shotgun (WGS) entry which is preliminary data.</text>
</comment>
<organism evidence="9 10">
    <name type="scientific">Eggerthia catenaformis OT 569 = DSM 20559</name>
    <dbReference type="NCBI Taxonomy" id="999415"/>
    <lineage>
        <taxon>Bacteria</taxon>
        <taxon>Bacillati</taxon>
        <taxon>Bacillota</taxon>
        <taxon>Erysipelotrichia</taxon>
        <taxon>Erysipelotrichales</taxon>
        <taxon>Coprobacillaceae</taxon>
        <taxon>Eggerthia</taxon>
    </lineage>
</organism>
<dbReference type="CDD" id="cd01086">
    <property type="entry name" value="MetAP1"/>
    <property type="match status" value="1"/>
</dbReference>
<dbReference type="PRINTS" id="PR00599">
    <property type="entry name" value="MAPEPTIDASE"/>
</dbReference>
<dbReference type="PANTHER" id="PTHR43330:SF27">
    <property type="entry name" value="METHIONINE AMINOPEPTIDASE"/>
    <property type="match status" value="1"/>
</dbReference>
<keyword evidence="10" id="KW-1185">Reference proteome</keyword>
<keyword evidence="4 6" id="KW-0479">Metal-binding</keyword>
<dbReference type="InterPro" id="IPR002467">
    <property type="entry name" value="Pept_M24A_MAP1"/>
</dbReference>
<feature type="binding site" evidence="6">
    <location>
        <position position="94"/>
    </location>
    <ligand>
        <name>a divalent metal cation</name>
        <dbReference type="ChEBI" id="CHEBI:60240"/>
        <label>1</label>
    </ligand>
</feature>
<feature type="binding site" evidence="6">
    <location>
        <position position="77"/>
    </location>
    <ligand>
        <name>substrate</name>
    </ligand>
</feature>
<comment type="subunit">
    <text evidence="6">Monomer.</text>
</comment>
<dbReference type="GO" id="GO:0070006">
    <property type="term" value="F:metalloaminopeptidase activity"/>
    <property type="evidence" value="ECO:0007669"/>
    <property type="project" value="UniProtKB-UniRule"/>
</dbReference>
<proteinExistence type="inferred from homology"/>
<feature type="binding site" evidence="6">
    <location>
        <position position="201"/>
    </location>
    <ligand>
        <name>a divalent metal cation</name>
        <dbReference type="ChEBI" id="CHEBI:60240"/>
        <label>2</label>
        <note>catalytic</note>
    </ligand>
</feature>
<feature type="binding site" evidence="6">
    <location>
        <position position="232"/>
    </location>
    <ligand>
        <name>a divalent metal cation</name>
        <dbReference type="ChEBI" id="CHEBI:60240"/>
        <label>2</label>
        <note>catalytic</note>
    </ligand>
</feature>
<feature type="binding site" evidence="6">
    <location>
        <position position="232"/>
    </location>
    <ligand>
        <name>a divalent metal cation</name>
        <dbReference type="ChEBI" id="CHEBI:60240"/>
        <label>1</label>
    </ligand>
</feature>
<evidence type="ECO:0000256" key="7">
    <source>
        <dbReference type="RuleBase" id="RU003653"/>
    </source>
</evidence>
<dbReference type="HAMAP" id="MF_01974">
    <property type="entry name" value="MetAP_1"/>
    <property type="match status" value="1"/>
</dbReference>
<dbReference type="OrthoDB" id="9802055at2"/>
<evidence type="ECO:0000256" key="3">
    <source>
        <dbReference type="ARBA" id="ARBA00022670"/>
    </source>
</evidence>
<dbReference type="RefSeq" id="WP_004801831.1">
    <property type="nucleotide sequence ID" value="NZ_AUGJ01000003.1"/>
</dbReference>
<dbReference type="Gene3D" id="3.90.230.10">
    <property type="entry name" value="Creatinase/methionine aminopeptidase superfamily"/>
    <property type="match status" value="1"/>
</dbReference>
<comment type="catalytic activity">
    <reaction evidence="6 7">
        <text>Release of N-terminal amino acids, preferentially methionine, from peptides and arylamides.</text>
        <dbReference type="EC" id="3.4.11.18"/>
    </reaction>
</comment>
<dbReference type="InterPro" id="IPR000994">
    <property type="entry name" value="Pept_M24"/>
</dbReference>
<comment type="cofactor">
    <cofactor evidence="6">
        <name>Co(2+)</name>
        <dbReference type="ChEBI" id="CHEBI:48828"/>
    </cofactor>
    <cofactor evidence="6">
        <name>Zn(2+)</name>
        <dbReference type="ChEBI" id="CHEBI:29105"/>
    </cofactor>
    <cofactor evidence="6">
        <name>Mn(2+)</name>
        <dbReference type="ChEBI" id="CHEBI:29035"/>
    </cofactor>
    <cofactor evidence="6">
        <name>Fe(2+)</name>
        <dbReference type="ChEBI" id="CHEBI:29033"/>
    </cofactor>
    <text evidence="6">Binds 2 divalent metal cations per subunit. Has a high-affinity and a low affinity metal-binding site. The true nature of the physiological cofactor is under debate. The enzyme is active with cobalt, zinc, manganese or divalent iron ions. Most likely, methionine aminopeptidases function as mononuclear Fe(2+)-metalloproteases under physiological conditions, and the catalytically relevant metal-binding site has been assigned to the histidine-containing high-affinity site.</text>
</comment>
<comment type="similarity">
    <text evidence="6">Belongs to the peptidase M24A family. Methionine aminopeptidase type 1 subfamily.</text>
</comment>
<dbReference type="GO" id="GO:0006508">
    <property type="term" value="P:proteolysis"/>
    <property type="evidence" value="ECO:0007669"/>
    <property type="project" value="UniProtKB-KW"/>
</dbReference>
<dbReference type="EMBL" id="AGEJ01000010">
    <property type="protein sequence ID" value="EMD17203.1"/>
    <property type="molecule type" value="Genomic_DNA"/>
</dbReference>
<dbReference type="PANTHER" id="PTHR43330">
    <property type="entry name" value="METHIONINE AMINOPEPTIDASE"/>
    <property type="match status" value="1"/>
</dbReference>
<evidence type="ECO:0000256" key="5">
    <source>
        <dbReference type="ARBA" id="ARBA00022801"/>
    </source>
</evidence>
<dbReference type="AlphaFoldDB" id="M2NG41"/>
<feature type="binding site" evidence="6">
    <location>
        <position position="105"/>
    </location>
    <ligand>
        <name>a divalent metal cation</name>
        <dbReference type="ChEBI" id="CHEBI:60240"/>
        <label>1</label>
    </ligand>
</feature>
<evidence type="ECO:0000256" key="2">
    <source>
        <dbReference type="ARBA" id="ARBA00022438"/>
    </source>
</evidence>
<accession>M2NG41</accession>
<dbReference type="InterPro" id="IPR036005">
    <property type="entry name" value="Creatinase/aminopeptidase-like"/>
</dbReference>
<dbReference type="EC" id="3.4.11.18" evidence="6 7"/>
<sequence length="257" mass="28034">MITIKNDREIEMMRHAGHIVGLVHKTMSEVLQPGMTTKQVADICERVIRENGAIPSFLNLYGFPGAVCTSVNDTVIHGIPDGYILKNGDIISVDVGANWKGYHGDSAWTYAIGDVSDDAGHLMQVCEEALYAGLSQVKPGNRLSDISHAIQTYLESHGCTTPRDYTGHGIGTEVHEDPSIPNWGIPGHGPRLKKGMCIAVEPMAHLGSEEVTVLSDDWTVKTLDHSLAAHYEHTVAITDEGYEIMTKVQGEAYGKER</sequence>
<gene>
    <name evidence="6" type="primary">map</name>
    <name evidence="9" type="ORF">HMPREF9943_00574</name>
</gene>
<feature type="binding site" evidence="6">
    <location>
        <position position="175"/>
    </location>
    <ligand>
        <name>substrate</name>
    </ligand>
</feature>
<feature type="binding site" evidence="6">
    <location>
        <position position="105"/>
    </location>
    <ligand>
        <name>a divalent metal cation</name>
        <dbReference type="ChEBI" id="CHEBI:60240"/>
        <label>2</label>
        <note>catalytic</note>
    </ligand>
</feature>
<keyword evidence="5 6" id="KW-0378">Hydrolase</keyword>
<dbReference type="eggNOG" id="COG0024">
    <property type="taxonomic scope" value="Bacteria"/>
</dbReference>
<dbReference type="NCBIfam" id="TIGR00500">
    <property type="entry name" value="met_pdase_I"/>
    <property type="match status" value="1"/>
</dbReference>
<feature type="binding site" evidence="6">
    <location>
        <position position="168"/>
    </location>
    <ligand>
        <name>a divalent metal cation</name>
        <dbReference type="ChEBI" id="CHEBI:60240"/>
        <label>2</label>
        <note>catalytic</note>
    </ligand>
</feature>
<dbReference type="PROSITE" id="PS00680">
    <property type="entry name" value="MAP_1"/>
    <property type="match status" value="1"/>
</dbReference>
<keyword evidence="3 6" id="KW-0645">Protease</keyword>
<dbReference type="STRING" id="999415.HMPREF9943_00574"/>